<proteinExistence type="predicted"/>
<dbReference type="InterPro" id="IPR050509">
    <property type="entry name" value="CoA-transferase_III"/>
</dbReference>
<organism evidence="3 4">
    <name type="scientific">Prosthecodimorpha staleyi</name>
    <dbReference type="NCBI Taxonomy" id="2840188"/>
    <lineage>
        <taxon>Bacteria</taxon>
        <taxon>Pseudomonadati</taxon>
        <taxon>Pseudomonadota</taxon>
        <taxon>Alphaproteobacteria</taxon>
        <taxon>Hyphomicrobiales</taxon>
        <taxon>Ancalomicrobiaceae</taxon>
        <taxon>Prosthecodimorpha</taxon>
    </lineage>
</organism>
<dbReference type="InterPro" id="IPR044855">
    <property type="entry name" value="CoA-Trfase_III_dom3_sf"/>
</dbReference>
<accession>A0A947D3L1</accession>
<dbReference type="RefSeq" id="WP_261968991.1">
    <property type="nucleotide sequence ID" value="NZ_JAHHZF010000006.1"/>
</dbReference>
<dbReference type="Pfam" id="PF02515">
    <property type="entry name" value="CoA_transf_3"/>
    <property type="match status" value="2"/>
</dbReference>
<reference evidence="3 4" key="1">
    <citation type="submission" date="2021-06" db="EMBL/GenBank/DDBJ databases">
        <authorList>
            <person name="Grouzdev D.S."/>
            <person name="Koziaeva V."/>
        </authorList>
    </citation>
    <scope>NUCLEOTIDE SEQUENCE [LARGE SCALE GENOMIC DNA]</scope>
    <source>
        <strain evidence="3 4">22</strain>
    </source>
</reference>
<feature type="region of interest" description="Disordered" evidence="2">
    <location>
        <begin position="298"/>
        <end position="319"/>
    </location>
</feature>
<feature type="compositionally biased region" description="Low complexity" evidence="2">
    <location>
        <begin position="420"/>
        <end position="438"/>
    </location>
</feature>
<evidence type="ECO:0000313" key="3">
    <source>
        <dbReference type="EMBL" id="MBT9290385.1"/>
    </source>
</evidence>
<dbReference type="PANTHER" id="PTHR48228">
    <property type="entry name" value="SUCCINYL-COA--D-CITRAMALATE COA-TRANSFERASE"/>
    <property type="match status" value="1"/>
</dbReference>
<evidence type="ECO:0000256" key="2">
    <source>
        <dbReference type="SAM" id="MobiDB-lite"/>
    </source>
</evidence>
<dbReference type="InterPro" id="IPR003673">
    <property type="entry name" value="CoA-Trfase_fam_III"/>
</dbReference>
<gene>
    <name evidence="3" type="ORF">KL771_13005</name>
</gene>
<name>A0A947D3L1_9HYPH</name>
<dbReference type="GO" id="GO:0016740">
    <property type="term" value="F:transferase activity"/>
    <property type="evidence" value="ECO:0007669"/>
    <property type="project" value="UniProtKB-KW"/>
</dbReference>
<keyword evidence="1 3" id="KW-0808">Transferase</keyword>
<dbReference type="EMBL" id="JAHHZF010000006">
    <property type="protein sequence ID" value="MBT9290385.1"/>
    <property type="molecule type" value="Genomic_DNA"/>
</dbReference>
<evidence type="ECO:0000313" key="4">
    <source>
        <dbReference type="Proteomes" id="UP000766595"/>
    </source>
</evidence>
<dbReference type="PANTHER" id="PTHR48228:SF6">
    <property type="entry name" value="L-CARNITINE COA-TRANSFERASE"/>
    <property type="match status" value="1"/>
</dbReference>
<evidence type="ECO:0000256" key="1">
    <source>
        <dbReference type="ARBA" id="ARBA00022679"/>
    </source>
</evidence>
<dbReference type="InterPro" id="IPR023606">
    <property type="entry name" value="CoA-Trfase_III_dom_1_sf"/>
</dbReference>
<feature type="region of interest" description="Disordered" evidence="2">
    <location>
        <begin position="420"/>
        <end position="442"/>
    </location>
</feature>
<sequence length="880" mass="94356">MTEAAAAEGRKAEGGSGLLPGMLDGLRVIETADERGEYCGLILAGLGAEVIKLELPQGSPTRAIGPFIDDRPGPDRSLHFLAMNRGKRSAVIEDGEAMRALLASADIHLDATGGAALARFGLDAAAARALNPRLITARITPFGDTGPWRDFKGSDLVHLALGGIMMNCGYDAAPDGYDLPPIAPQLWHAYMIAGEQLAVGIAAALIRRLKDGAGQDVSVAIHEAVAKNTELDLMSWVMRRAPLHRQTARHAVETPNRTPNIANTKDGRWVMSWGVSARDKAKLVPFLKRWDMAADLEPPPADADLSARNVPGSTDADEAANHVQDVVQRFVRAFRYEAVPWRAAQEAGLLWAPVRKPHENAEDPHWLARGTFADLDHPELGRTLRYPVSKWCASATAWQAGNAAPRLDEYGPALRAALRAGGTPPAATSAQATPARRSPATVRAPLAERADVVSARGRPMPLGGVRIFDFSWFLASAGGTRFLASLGAEAIKVEWKENPDTRLAAMAPVGGRAARDAATGPLKGVTDPDMGGQFNHKNAGKRGLSLNIRHPKGLAIAKDLIRLSDVVAEGFSPGVLERLGLGWDVLRAIRPDIIYVQQSGMGSAGHYGRFRTVGPVAASFAGTTDMSGLPEPAMPAGWGYSYLDWAGAHGFALAILGALHHRERTGEGQWIDSSQCEAGIYQTAIPVLDWSANGRPWSRIGNRSPYKPAAPHGAYRCRGTDRWLAIACFDEAEWRALLGVMDCTALADDPRFATLADRLRHQDALDRAVTAWTLDQDAGAAMLRLQAAGVPAGLCQTAEDRIDHDPQLAALDWMTEVTGSRIGRWPVPEFPVRLERTPAHAGGPIDRGAPCYGEDNMSILTGLLGFSEADVHRLAEDGVL</sequence>
<keyword evidence="4" id="KW-1185">Reference proteome</keyword>
<comment type="caution">
    <text evidence="3">The sequence shown here is derived from an EMBL/GenBank/DDBJ whole genome shotgun (WGS) entry which is preliminary data.</text>
</comment>
<dbReference type="Gene3D" id="3.30.1540.10">
    <property type="entry name" value="formyl-coa transferase, domain 3"/>
    <property type="match status" value="2"/>
</dbReference>
<protein>
    <submittedName>
        <fullName evidence="3">CoA transferase</fullName>
    </submittedName>
</protein>
<dbReference type="Proteomes" id="UP000766595">
    <property type="component" value="Unassembled WGS sequence"/>
</dbReference>
<dbReference type="AlphaFoldDB" id="A0A947D3L1"/>
<dbReference type="Gene3D" id="3.40.50.10540">
    <property type="entry name" value="Crotonobetainyl-coa:carnitine coa-transferase, domain 1"/>
    <property type="match status" value="2"/>
</dbReference>
<dbReference type="SUPFAM" id="SSF89796">
    <property type="entry name" value="CoA-transferase family III (CaiB/BaiF)"/>
    <property type="match status" value="2"/>
</dbReference>